<dbReference type="SUPFAM" id="SSF53335">
    <property type="entry name" value="S-adenosyl-L-methionine-dependent methyltransferases"/>
    <property type="match status" value="1"/>
</dbReference>
<name>A0A6M3KUP6_9ZZZZ</name>
<dbReference type="GO" id="GO:0032259">
    <property type="term" value="P:methylation"/>
    <property type="evidence" value="ECO:0007669"/>
    <property type="project" value="UniProtKB-KW"/>
</dbReference>
<dbReference type="GO" id="GO:0003676">
    <property type="term" value="F:nucleic acid binding"/>
    <property type="evidence" value="ECO:0007669"/>
    <property type="project" value="InterPro"/>
</dbReference>
<protein>
    <submittedName>
        <fullName evidence="4">Putative methyltransferase</fullName>
    </submittedName>
</protein>
<keyword evidence="2 4" id="KW-0808">Transferase</keyword>
<dbReference type="InterPro" id="IPR002052">
    <property type="entry name" value="DNA_methylase_N6_adenine_CS"/>
</dbReference>
<dbReference type="PROSITE" id="PS00092">
    <property type="entry name" value="N6_MTASE"/>
    <property type="match status" value="1"/>
</dbReference>
<dbReference type="InterPro" id="IPR029063">
    <property type="entry name" value="SAM-dependent_MTases_sf"/>
</dbReference>
<dbReference type="EMBL" id="MT142594">
    <property type="protein sequence ID" value="QJA85776.1"/>
    <property type="molecule type" value="Genomic_DNA"/>
</dbReference>
<keyword evidence="1 4" id="KW-0489">Methyltransferase</keyword>
<dbReference type="PANTHER" id="PTHR12829">
    <property type="entry name" value="N6-ADENOSINE-METHYLTRANSFERASE"/>
    <property type="match status" value="1"/>
</dbReference>
<reference evidence="4" key="1">
    <citation type="submission" date="2020-03" db="EMBL/GenBank/DDBJ databases">
        <title>The deep terrestrial virosphere.</title>
        <authorList>
            <person name="Holmfeldt K."/>
            <person name="Nilsson E."/>
            <person name="Simone D."/>
            <person name="Lopez-Fernandez M."/>
            <person name="Wu X."/>
            <person name="de Brujin I."/>
            <person name="Lundin D."/>
            <person name="Andersson A."/>
            <person name="Bertilsson S."/>
            <person name="Dopson M."/>
        </authorList>
    </citation>
    <scope>NUCLEOTIDE SEQUENCE</scope>
    <source>
        <strain evidence="4">MM415B02177</strain>
    </source>
</reference>
<dbReference type="AlphaFoldDB" id="A0A6M3KUP6"/>
<sequence>MPKDDGTSRELIAKRDGRQMSLPGFRASPNGLIANKGLTRQQWEDAGHALSAIEGCLSWYLGDWLAASKGEDWGYGDLAALCEEMGWNYGTAQTYKSVCDAYEFTNRIVNLEFTHHKIAQGPDQDELLQWASDNNATTSELRHEKRRRRDISISAAPIPKGKFRVIYADPPWEYNTGDQHSRETQGTVLATHYPSMSLDAICQLKVAEGRHVSDLAHEHCVLFLWCTSPTLEEAFAVLEAWGFAYKASMIWDKVAHNVGHYVSVRHELLLISTKGQPPKVPKLVDSVYVEERTEHSRKPDYFRTLITELYPAPRIELWCRGKAPSGWKTWGNEAQ</sequence>
<dbReference type="PROSITE" id="PS51143">
    <property type="entry name" value="MT_A70"/>
    <property type="match status" value="1"/>
</dbReference>
<dbReference type="Gene3D" id="3.40.50.150">
    <property type="entry name" value="Vaccinia Virus protein VP39"/>
    <property type="match status" value="1"/>
</dbReference>
<evidence type="ECO:0000313" key="4">
    <source>
        <dbReference type="EMBL" id="QJA85776.1"/>
    </source>
</evidence>
<dbReference type="PANTHER" id="PTHR12829:SF7">
    <property type="entry name" value="N6-ADENOSINE-METHYLTRANSFERASE CATALYTIC SUBUNIT"/>
    <property type="match status" value="1"/>
</dbReference>
<keyword evidence="3" id="KW-0949">S-adenosyl-L-methionine</keyword>
<dbReference type="GO" id="GO:0001734">
    <property type="term" value="F:mRNA m(6)A methyltransferase activity"/>
    <property type="evidence" value="ECO:0007669"/>
    <property type="project" value="UniProtKB-ARBA"/>
</dbReference>
<accession>A0A6M3KUP6</accession>
<gene>
    <name evidence="4" type="ORF">MM415B02177_0017</name>
</gene>
<dbReference type="InterPro" id="IPR007757">
    <property type="entry name" value="MT-A70-like"/>
</dbReference>
<proteinExistence type="predicted"/>
<evidence type="ECO:0000256" key="1">
    <source>
        <dbReference type="ARBA" id="ARBA00022603"/>
    </source>
</evidence>
<evidence type="ECO:0000256" key="2">
    <source>
        <dbReference type="ARBA" id="ARBA00022679"/>
    </source>
</evidence>
<evidence type="ECO:0000256" key="3">
    <source>
        <dbReference type="ARBA" id="ARBA00022691"/>
    </source>
</evidence>
<organism evidence="4">
    <name type="scientific">viral metagenome</name>
    <dbReference type="NCBI Taxonomy" id="1070528"/>
    <lineage>
        <taxon>unclassified sequences</taxon>
        <taxon>metagenomes</taxon>
        <taxon>organismal metagenomes</taxon>
    </lineage>
</organism>
<dbReference type="Pfam" id="PF05063">
    <property type="entry name" value="MT-A70"/>
    <property type="match status" value="1"/>
</dbReference>